<feature type="transmembrane region" description="Helical" evidence="1">
    <location>
        <begin position="170"/>
        <end position="189"/>
    </location>
</feature>
<dbReference type="InterPro" id="IPR036938">
    <property type="entry name" value="PAP2/HPO_sf"/>
</dbReference>
<name>A0A5B8ULG2_9BACT</name>
<accession>A0A5B8ULG2</accession>
<evidence type="ECO:0000313" key="4">
    <source>
        <dbReference type="Proteomes" id="UP000321204"/>
    </source>
</evidence>
<dbReference type="CDD" id="cd03392">
    <property type="entry name" value="PAP2_like_2"/>
    <property type="match status" value="1"/>
</dbReference>
<dbReference type="KEGG" id="fgg:FSB75_15685"/>
<evidence type="ECO:0000256" key="1">
    <source>
        <dbReference type="SAM" id="Phobius"/>
    </source>
</evidence>
<dbReference type="InterPro" id="IPR000326">
    <property type="entry name" value="PAP2/HPO"/>
</dbReference>
<feature type="domain" description="Phosphatidic acid phosphatase type 2/haloperoxidase" evidence="2">
    <location>
        <begin position="103"/>
        <end position="216"/>
    </location>
</feature>
<keyword evidence="1" id="KW-1133">Transmembrane helix</keyword>
<keyword evidence="1" id="KW-0812">Transmembrane</keyword>
<keyword evidence="4" id="KW-1185">Reference proteome</keyword>
<feature type="transmembrane region" description="Helical" evidence="1">
    <location>
        <begin position="145"/>
        <end position="163"/>
    </location>
</feature>
<gene>
    <name evidence="3" type="ORF">FSB75_15685</name>
</gene>
<evidence type="ECO:0000313" key="3">
    <source>
        <dbReference type="EMBL" id="QEC57276.1"/>
    </source>
</evidence>
<reference evidence="3 4" key="1">
    <citation type="journal article" date="2015" name="Int. J. Syst. Evol. Microbiol.">
        <title>Flavisolibacter ginsenosidimutans sp. nov., with ginsenoside-converting activity isolated from soil used for cultivating ginseng.</title>
        <authorList>
            <person name="Zhao Y."/>
            <person name="Liu Q."/>
            <person name="Kang M.S."/>
            <person name="Jin F."/>
            <person name="Yu H."/>
            <person name="Im W.T."/>
        </authorList>
    </citation>
    <scope>NUCLEOTIDE SEQUENCE [LARGE SCALE GENOMIC DNA]</scope>
    <source>
        <strain evidence="3 4">Gsoil 636</strain>
    </source>
</reference>
<dbReference type="EMBL" id="CP042433">
    <property type="protein sequence ID" value="QEC57276.1"/>
    <property type="molecule type" value="Genomic_DNA"/>
</dbReference>
<dbReference type="Pfam" id="PF01569">
    <property type="entry name" value="PAP2"/>
    <property type="match status" value="1"/>
</dbReference>
<proteinExistence type="predicted"/>
<dbReference type="Proteomes" id="UP000321204">
    <property type="component" value="Chromosome"/>
</dbReference>
<feature type="transmembrane region" description="Helical" evidence="1">
    <location>
        <begin position="12"/>
        <end position="40"/>
    </location>
</feature>
<dbReference type="SMART" id="SM00014">
    <property type="entry name" value="acidPPc"/>
    <property type="match status" value="1"/>
</dbReference>
<dbReference type="SUPFAM" id="SSF48317">
    <property type="entry name" value="Acid phosphatase/Vanadium-dependent haloperoxidase"/>
    <property type="match status" value="1"/>
</dbReference>
<dbReference type="Gene3D" id="1.20.144.10">
    <property type="entry name" value="Phosphatidic acid phosphatase type 2/haloperoxidase"/>
    <property type="match status" value="1"/>
</dbReference>
<dbReference type="PANTHER" id="PTHR14969:SF13">
    <property type="entry name" value="AT30094P"/>
    <property type="match status" value="1"/>
</dbReference>
<feature type="transmembrane region" description="Helical" evidence="1">
    <location>
        <begin position="201"/>
        <end position="219"/>
    </location>
</feature>
<dbReference type="AlphaFoldDB" id="A0A5B8ULG2"/>
<feature type="transmembrane region" description="Helical" evidence="1">
    <location>
        <begin position="107"/>
        <end position="125"/>
    </location>
</feature>
<organism evidence="3 4">
    <name type="scientific">Flavisolibacter ginsenosidimutans</name>
    <dbReference type="NCBI Taxonomy" id="661481"/>
    <lineage>
        <taxon>Bacteria</taxon>
        <taxon>Pseudomonadati</taxon>
        <taxon>Bacteroidota</taxon>
        <taxon>Chitinophagia</taxon>
        <taxon>Chitinophagales</taxon>
        <taxon>Chitinophagaceae</taxon>
        <taxon>Flavisolibacter</taxon>
    </lineage>
</organism>
<dbReference type="OrthoDB" id="9773582at2"/>
<protein>
    <submittedName>
        <fullName evidence="3">Phosphatase PAP2 family protein</fullName>
    </submittedName>
</protein>
<dbReference type="PANTHER" id="PTHR14969">
    <property type="entry name" value="SPHINGOSINE-1-PHOSPHATE PHOSPHOHYDROLASE"/>
    <property type="match status" value="1"/>
</dbReference>
<evidence type="ECO:0000259" key="2">
    <source>
        <dbReference type="SMART" id="SM00014"/>
    </source>
</evidence>
<feature type="transmembrane region" description="Helical" evidence="1">
    <location>
        <begin position="70"/>
        <end position="95"/>
    </location>
</feature>
<dbReference type="RefSeq" id="WP_146789421.1">
    <property type="nucleotide sequence ID" value="NZ_BAABIO010000003.1"/>
</dbReference>
<sequence>MKQISKRVKKAGAALALLSAEMAIMLLLFIIALLALAYLIRNVIVLHKTGFDQGIFSFLKTRVSERNNDLMLFFTFLGTHKFLIPANLGLIAYFLFIKKHKWYSIKVPAIALTSLALMFGLKYLFHRSRPDVPLLFHAEGLSFPSGHALFSITFYGLLIYIIFKAVQNKALKWCLIALLMILILVIGFSRVYLRVHYATDVIAGFCVGFLWLTFALWMLNRMERYSRQKLDRSVQAQVQESR</sequence>
<keyword evidence="1" id="KW-0472">Membrane</keyword>